<evidence type="ECO:0000256" key="7">
    <source>
        <dbReference type="ARBA" id="ARBA00023141"/>
    </source>
</evidence>
<feature type="domain" description="N-(5'phosphoribosyl) anthranilate isomerase (PRAI)" evidence="10">
    <location>
        <begin position="75"/>
        <end position="218"/>
    </location>
</feature>
<accession>A0ABT1IFF7</accession>
<dbReference type="SUPFAM" id="SSF51366">
    <property type="entry name" value="Ribulose-phoshate binding barrel"/>
    <property type="match status" value="1"/>
</dbReference>
<dbReference type="InterPro" id="IPR013785">
    <property type="entry name" value="Aldolase_TIM"/>
</dbReference>
<comment type="catalytic activity">
    <reaction evidence="1 9">
        <text>N-(5-phospho-beta-D-ribosyl)anthranilate = 1-(2-carboxyphenylamino)-1-deoxy-D-ribulose 5-phosphate</text>
        <dbReference type="Rhea" id="RHEA:21540"/>
        <dbReference type="ChEBI" id="CHEBI:18277"/>
        <dbReference type="ChEBI" id="CHEBI:58613"/>
        <dbReference type="EC" id="5.3.1.24"/>
    </reaction>
</comment>
<organism evidence="11 12">
    <name type="scientific">Actinokineospora diospyrosa</name>
    <dbReference type="NCBI Taxonomy" id="103728"/>
    <lineage>
        <taxon>Bacteria</taxon>
        <taxon>Bacillati</taxon>
        <taxon>Actinomycetota</taxon>
        <taxon>Actinomycetes</taxon>
        <taxon>Pseudonocardiales</taxon>
        <taxon>Pseudonocardiaceae</taxon>
        <taxon>Actinokineospora</taxon>
    </lineage>
</organism>
<dbReference type="InterPro" id="IPR011060">
    <property type="entry name" value="RibuloseP-bd_barrel"/>
</dbReference>
<dbReference type="PANTHER" id="PTHR42894">
    <property type="entry name" value="N-(5'-PHOSPHORIBOSYL)ANTHRANILATE ISOMERASE"/>
    <property type="match status" value="1"/>
</dbReference>
<dbReference type="EMBL" id="JAMTCO010000009">
    <property type="protein sequence ID" value="MCP2271388.1"/>
    <property type="molecule type" value="Genomic_DNA"/>
</dbReference>
<evidence type="ECO:0000256" key="2">
    <source>
        <dbReference type="ARBA" id="ARBA00004664"/>
    </source>
</evidence>
<evidence type="ECO:0000256" key="6">
    <source>
        <dbReference type="ARBA" id="ARBA00022822"/>
    </source>
</evidence>
<proteinExistence type="inferred from homology"/>
<evidence type="ECO:0000256" key="3">
    <source>
        <dbReference type="ARBA" id="ARBA00012572"/>
    </source>
</evidence>
<comment type="similarity">
    <text evidence="9">Belongs to the TrpF family.</text>
</comment>
<dbReference type="InterPro" id="IPR001240">
    <property type="entry name" value="PRAI_dom"/>
</dbReference>
<comment type="pathway">
    <text evidence="2 9">Amino-acid biosynthesis; L-tryptophan biosynthesis; L-tryptophan from chorismate: step 3/5.</text>
</comment>
<dbReference type="Pfam" id="PF00697">
    <property type="entry name" value="PRAI"/>
    <property type="match status" value="1"/>
</dbReference>
<evidence type="ECO:0000256" key="4">
    <source>
        <dbReference type="ARBA" id="ARBA00022272"/>
    </source>
</evidence>
<evidence type="ECO:0000256" key="9">
    <source>
        <dbReference type="HAMAP-Rule" id="MF_00135"/>
    </source>
</evidence>
<dbReference type="Proteomes" id="UP001205185">
    <property type="component" value="Unassembled WGS sequence"/>
</dbReference>
<comment type="caution">
    <text evidence="11">The sequence shown here is derived from an EMBL/GenBank/DDBJ whole genome shotgun (WGS) entry which is preliminary data.</text>
</comment>
<name>A0ABT1IFF7_9PSEU</name>
<keyword evidence="6 9" id="KW-0822">Tryptophan biosynthesis</keyword>
<evidence type="ECO:0000256" key="8">
    <source>
        <dbReference type="ARBA" id="ARBA00023235"/>
    </source>
</evidence>
<dbReference type="PANTHER" id="PTHR42894:SF1">
    <property type="entry name" value="N-(5'-PHOSPHORIBOSYL)ANTHRANILATE ISOMERASE"/>
    <property type="match status" value="1"/>
</dbReference>
<evidence type="ECO:0000256" key="1">
    <source>
        <dbReference type="ARBA" id="ARBA00001164"/>
    </source>
</evidence>
<keyword evidence="7 9" id="KW-0057">Aromatic amino acid biosynthesis</keyword>
<dbReference type="HAMAP" id="MF_00135">
    <property type="entry name" value="PRAI"/>
    <property type="match status" value="1"/>
</dbReference>
<protein>
    <recommendedName>
        <fullName evidence="4 9">N-(5'-phosphoribosyl)anthranilate isomerase</fullName>
        <shortName evidence="9">PRAI</shortName>
        <ecNumber evidence="3 9">5.3.1.24</ecNumber>
    </recommendedName>
</protein>
<evidence type="ECO:0000256" key="5">
    <source>
        <dbReference type="ARBA" id="ARBA00022605"/>
    </source>
</evidence>
<dbReference type="Gene3D" id="3.20.20.70">
    <property type="entry name" value="Aldolase class I"/>
    <property type="match status" value="1"/>
</dbReference>
<gene>
    <name evidence="9" type="primary">trpF</name>
    <name evidence="11" type="ORF">LV75_003902</name>
</gene>
<reference evidence="11 12" key="1">
    <citation type="submission" date="2022-06" db="EMBL/GenBank/DDBJ databases">
        <title>Genomic Encyclopedia of Archaeal and Bacterial Type Strains, Phase II (KMG-II): from individual species to whole genera.</title>
        <authorList>
            <person name="Goeker M."/>
        </authorList>
    </citation>
    <scope>NUCLEOTIDE SEQUENCE [LARGE SCALE GENOMIC DNA]</scope>
    <source>
        <strain evidence="11 12">DSM 44255</strain>
    </source>
</reference>
<evidence type="ECO:0000313" key="12">
    <source>
        <dbReference type="Proteomes" id="UP001205185"/>
    </source>
</evidence>
<evidence type="ECO:0000313" key="11">
    <source>
        <dbReference type="EMBL" id="MCP2271388.1"/>
    </source>
</evidence>
<keyword evidence="5 9" id="KW-0028">Amino-acid biosynthesis</keyword>
<keyword evidence="12" id="KW-1185">Reference proteome</keyword>
<keyword evidence="8 9" id="KW-0413">Isomerase</keyword>
<dbReference type="GO" id="GO:0016853">
    <property type="term" value="F:isomerase activity"/>
    <property type="evidence" value="ECO:0007669"/>
    <property type="project" value="UniProtKB-KW"/>
</dbReference>
<dbReference type="EC" id="5.3.1.24" evidence="3 9"/>
<evidence type="ECO:0000259" key="10">
    <source>
        <dbReference type="Pfam" id="PF00697"/>
    </source>
</evidence>
<sequence>MSAGCMRPWRGCRMSEPMVKVCGATRATDLAALGGVDLVGLWCGVRGGHANLSPSTFAELASGGGPEPVMVTFADDIAWLAKTAGVRWVQLHGFQPPRVVRVLKAAGLTVVKALHVRDGVCVEGSLVGAYERAGVDMFVLDCVGPDGALGSTGRPLAEAVVLEIANYLNRPFLLSGGVTPNNAAEFASVRRHPRFAGVDVDTGCRGGDGQIDPGRVSALLAGWRL</sequence>
<dbReference type="InterPro" id="IPR044643">
    <property type="entry name" value="TrpF_fam"/>
</dbReference>